<proteinExistence type="predicted"/>
<dbReference type="PANTHER" id="PTHR37957">
    <property type="entry name" value="BLR7070 PROTEIN"/>
    <property type="match status" value="1"/>
</dbReference>
<name>A0AAN7C7J3_9PEZI</name>
<gene>
    <name evidence="1" type="ORF">C8A03DRAFT_35413</name>
</gene>
<evidence type="ECO:0000313" key="1">
    <source>
        <dbReference type="EMBL" id="KAK4236685.1"/>
    </source>
</evidence>
<dbReference type="PANTHER" id="PTHR37957:SF1">
    <property type="entry name" value="PHYTASE-LIKE DOMAIN-CONTAINING PROTEIN"/>
    <property type="match status" value="1"/>
</dbReference>
<reference evidence="1" key="2">
    <citation type="submission" date="2023-05" db="EMBL/GenBank/DDBJ databases">
        <authorList>
            <consortium name="Lawrence Berkeley National Laboratory"/>
            <person name="Steindorff A."/>
            <person name="Hensen N."/>
            <person name="Bonometti L."/>
            <person name="Westerberg I."/>
            <person name="Brannstrom I.O."/>
            <person name="Guillou S."/>
            <person name="Cros-Aarteil S."/>
            <person name="Calhoun S."/>
            <person name="Haridas S."/>
            <person name="Kuo A."/>
            <person name="Mondo S."/>
            <person name="Pangilinan J."/>
            <person name="Riley R."/>
            <person name="Labutti K."/>
            <person name="Andreopoulos B."/>
            <person name="Lipzen A."/>
            <person name="Chen C."/>
            <person name="Yanf M."/>
            <person name="Daum C."/>
            <person name="Ng V."/>
            <person name="Clum A."/>
            <person name="Ohm R."/>
            <person name="Martin F."/>
            <person name="Silar P."/>
            <person name="Natvig D."/>
            <person name="Lalanne C."/>
            <person name="Gautier V."/>
            <person name="Ament-Velasquez S.L."/>
            <person name="Kruys A."/>
            <person name="Hutchinson M.I."/>
            <person name="Powell A.J."/>
            <person name="Barry K."/>
            <person name="Miller A.N."/>
            <person name="Grigoriev I.V."/>
            <person name="Debuchy R."/>
            <person name="Gladieux P."/>
            <person name="Thoren M.H."/>
            <person name="Johannesson H."/>
        </authorList>
    </citation>
    <scope>NUCLEOTIDE SEQUENCE</scope>
    <source>
        <strain evidence="1">CBS 532.94</strain>
    </source>
</reference>
<reference evidence="1" key="1">
    <citation type="journal article" date="2023" name="Mol. Phylogenet. Evol.">
        <title>Genome-scale phylogeny and comparative genomics of the fungal order Sordariales.</title>
        <authorList>
            <person name="Hensen N."/>
            <person name="Bonometti L."/>
            <person name="Westerberg I."/>
            <person name="Brannstrom I.O."/>
            <person name="Guillou S."/>
            <person name="Cros-Aarteil S."/>
            <person name="Calhoun S."/>
            <person name="Haridas S."/>
            <person name="Kuo A."/>
            <person name="Mondo S."/>
            <person name="Pangilinan J."/>
            <person name="Riley R."/>
            <person name="LaButti K."/>
            <person name="Andreopoulos B."/>
            <person name="Lipzen A."/>
            <person name="Chen C."/>
            <person name="Yan M."/>
            <person name="Daum C."/>
            <person name="Ng V."/>
            <person name="Clum A."/>
            <person name="Steindorff A."/>
            <person name="Ohm R.A."/>
            <person name="Martin F."/>
            <person name="Silar P."/>
            <person name="Natvig D.O."/>
            <person name="Lalanne C."/>
            <person name="Gautier V."/>
            <person name="Ament-Velasquez S.L."/>
            <person name="Kruys A."/>
            <person name="Hutchinson M.I."/>
            <person name="Powell A.J."/>
            <person name="Barry K."/>
            <person name="Miller A.N."/>
            <person name="Grigoriev I.V."/>
            <person name="Debuchy R."/>
            <person name="Gladieux P."/>
            <person name="Hiltunen Thoren M."/>
            <person name="Johannesson H."/>
        </authorList>
    </citation>
    <scope>NUCLEOTIDE SEQUENCE</scope>
    <source>
        <strain evidence="1">CBS 532.94</strain>
    </source>
</reference>
<evidence type="ECO:0000313" key="2">
    <source>
        <dbReference type="Proteomes" id="UP001303760"/>
    </source>
</evidence>
<comment type="caution">
    <text evidence="1">The sequence shown here is derived from an EMBL/GenBank/DDBJ whole genome shotgun (WGS) entry which is preliminary data.</text>
</comment>
<protein>
    <submittedName>
        <fullName evidence="1">Uncharacterized protein</fullName>
    </submittedName>
</protein>
<dbReference type="EMBL" id="MU860178">
    <property type="protein sequence ID" value="KAK4236685.1"/>
    <property type="molecule type" value="Genomic_DNA"/>
</dbReference>
<keyword evidence="2" id="KW-1185">Reference proteome</keyword>
<sequence length="159" mass="17471">MANKAGRAVAAQSEIHYVSDTPFLVLPRDADAGRGREEPLCRLFPADDLVAARAPATLCPFLDYSINSALNKFAAENGDAVHNGAPVDFGLLHEKWEALALLPVSGGQGKKDCKEEYYLFKFPDNGFITNNDQRGGPLRGMYARIERFQAAMGAWRRRG</sequence>
<organism evidence="1 2">
    <name type="scientific">Achaetomium macrosporum</name>
    <dbReference type="NCBI Taxonomy" id="79813"/>
    <lineage>
        <taxon>Eukaryota</taxon>
        <taxon>Fungi</taxon>
        <taxon>Dikarya</taxon>
        <taxon>Ascomycota</taxon>
        <taxon>Pezizomycotina</taxon>
        <taxon>Sordariomycetes</taxon>
        <taxon>Sordariomycetidae</taxon>
        <taxon>Sordariales</taxon>
        <taxon>Chaetomiaceae</taxon>
        <taxon>Achaetomium</taxon>
    </lineage>
</organism>
<dbReference type="Proteomes" id="UP001303760">
    <property type="component" value="Unassembled WGS sequence"/>
</dbReference>
<dbReference type="AlphaFoldDB" id="A0AAN7C7J3"/>
<accession>A0AAN7C7J3</accession>